<dbReference type="AlphaFoldDB" id="A0A1E8FDM9"/>
<organism evidence="1 2">
    <name type="scientific">Alteromonas lipolytica</name>
    <dbReference type="NCBI Taxonomy" id="1856405"/>
    <lineage>
        <taxon>Bacteria</taxon>
        <taxon>Pseudomonadati</taxon>
        <taxon>Pseudomonadota</taxon>
        <taxon>Gammaproteobacteria</taxon>
        <taxon>Alteromonadales</taxon>
        <taxon>Alteromonadaceae</taxon>
        <taxon>Alteromonas/Salinimonas group</taxon>
        <taxon>Alteromonas</taxon>
    </lineage>
</organism>
<dbReference type="Proteomes" id="UP000176037">
    <property type="component" value="Unassembled WGS sequence"/>
</dbReference>
<proteinExistence type="predicted"/>
<sequence length="565" mass="62777">MKELIFNSDYDSETPTLIDGERLLLDKELVINLKHNESLNFNIKKIRKKNEKSKIIFRSELKLIGSLSDVVAGTSIIELSNENIRKGSYIVIEGLIVHENYVPSRLTSAKICCQIKNINQGQLQLDREIPFSLIEVVAYEVPTCSLNFSGHLEDISVHIENITHLNLDLKFTGSIKDRGVLVNIDTCSELKGEIDFKSCNCMIGIALNNVSSGFCEISQTNTGAAYSDSKVVRANALINFSISYWGKHAIFRDIGIHGARNVTMNVNSSQGGSELFERKDNSANRLETVVLAECQHVNLYANIDEANDQGLELISCNDINIYGRISNSKKTESTEGALIIKGESKDITVEALVYAYQSRAIKVECSRGAKNIIFTENTFAFSNDNEAISIRDSNEPYDTNIEIYGTYKAATPISVRKFSDGCTIDAIVDMSFAEVGVVIQSPVRIIEIEAIETSENKQLLSIGGSCNKYVFGSISGDSPECYIQLNSDARHYFNFKITKQLNCQVMIAGDSTIITFVNGIPYSNTPPKFGNYEIGDMFIKKNGPIENIISSHYKEYSVFIGSTWL</sequence>
<evidence type="ECO:0008006" key="3">
    <source>
        <dbReference type="Google" id="ProtNLM"/>
    </source>
</evidence>
<evidence type="ECO:0000313" key="1">
    <source>
        <dbReference type="EMBL" id="OFI33866.1"/>
    </source>
</evidence>
<reference evidence="1 2" key="1">
    <citation type="submission" date="2016-09" db="EMBL/GenBank/DDBJ databases">
        <title>Alteromonas lipolytica, a new species isolated from sea water.</title>
        <authorList>
            <person name="Wu Y.-H."/>
            <person name="Cheng H."/>
            <person name="Xu X.-W."/>
        </authorList>
    </citation>
    <scope>NUCLEOTIDE SEQUENCE [LARGE SCALE GENOMIC DNA]</scope>
    <source>
        <strain evidence="1 2">JW12</strain>
    </source>
</reference>
<dbReference type="EMBL" id="MJIC01000014">
    <property type="protein sequence ID" value="OFI33866.1"/>
    <property type="molecule type" value="Genomic_DNA"/>
</dbReference>
<evidence type="ECO:0000313" key="2">
    <source>
        <dbReference type="Proteomes" id="UP000176037"/>
    </source>
</evidence>
<dbReference type="RefSeq" id="WP_070176793.1">
    <property type="nucleotide sequence ID" value="NZ_BMJR01000003.1"/>
</dbReference>
<gene>
    <name evidence="1" type="ORF">BFC17_20065</name>
</gene>
<accession>A0A1E8FDM9</accession>
<comment type="caution">
    <text evidence="1">The sequence shown here is derived from an EMBL/GenBank/DDBJ whole genome shotgun (WGS) entry which is preliminary data.</text>
</comment>
<name>A0A1E8FDM9_9ALTE</name>
<protein>
    <recommendedName>
        <fullName evidence="3">Right handed beta helix domain-containing protein</fullName>
    </recommendedName>
</protein>
<keyword evidence="2" id="KW-1185">Reference proteome</keyword>
<dbReference type="OrthoDB" id="2492682at2"/>